<feature type="compositionally biased region" description="Basic and acidic residues" evidence="2">
    <location>
        <begin position="290"/>
        <end position="325"/>
    </location>
</feature>
<feature type="compositionally biased region" description="Low complexity" evidence="2">
    <location>
        <begin position="439"/>
        <end position="449"/>
    </location>
</feature>
<protein>
    <submittedName>
        <fullName evidence="3">Uncharacterized protein</fullName>
    </submittedName>
</protein>
<feature type="region of interest" description="Disordered" evidence="2">
    <location>
        <begin position="19"/>
        <end position="70"/>
    </location>
</feature>
<feature type="coiled-coil region" evidence="1">
    <location>
        <begin position="153"/>
        <end position="229"/>
    </location>
</feature>
<evidence type="ECO:0000256" key="2">
    <source>
        <dbReference type="SAM" id="MobiDB-lite"/>
    </source>
</evidence>
<dbReference type="Proteomes" id="UP000601435">
    <property type="component" value="Unassembled WGS sequence"/>
</dbReference>
<proteinExistence type="predicted"/>
<gene>
    <name evidence="3" type="ORF">SNEC2469_LOCUS18491</name>
</gene>
<feature type="region of interest" description="Disordered" evidence="2">
    <location>
        <begin position="279"/>
        <end position="331"/>
    </location>
</feature>
<comment type="caution">
    <text evidence="3">The sequence shown here is derived from an EMBL/GenBank/DDBJ whole genome shotgun (WGS) entry which is preliminary data.</text>
</comment>
<evidence type="ECO:0000313" key="4">
    <source>
        <dbReference type="Proteomes" id="UP000601435"/>
    </source>
</evidence>
<keyword evidence="4" id="KW-1185">Reference proteome</keyword>
<feature type="compositionally biased region" description="Acidic residues" evidence="2">
    <location>
        <begin position="377"/>
        <end position="407"/>
    </location>
</feature>
<name>A0A812VQH5_9DINO</name>
<evidence type="ECO:0000256" key="1">
    <source>
        <dbReference type="SAM" id="Coils"/>
    </source>
</evidence>
<accession>A0A812VQH5</accession>
<dbReference type="AlphaFoldDB" id="A0A812VQH5"/>
<feature type="region of interest" description="Disordered" evidence="2">
    <location>
        <begin position="352"/>
        <end position="462"/>
    </location>
</feature>
<feature type="compositionally biased region" description="Basic and acidic residues" evidence="2">
    <location>
        <begin position="408"/>
        <end position="428"/>
    </location>
</feature>
<dbReference type="EMBL" id="CAJNJA010031163">
    <property type="protein sequence ID" value="CAE7653684.1"/>
    <property type="molecule type" value="Genomic_DNA"/>
</dbReference>
<feature type="compositionally biased region" description="Basic residues" evidence="2">
    <location>
        <begin position="429"/>
        <end position="438"/>
    </location>
</feature>
<feature type="compositionally biased region" description="Low complexity" evidence="2">
    <location>
        <begin position="40"/>
        <end position="49"/>
    </location>
</feature>
<organism evidence="3 4">
    <name type="scientific">Symbiodinium necroappetens</name>
    <dbReference type="NCBI Taxonomy" id="1628268"/>
    <lineage>
        <taxon>Eukaryota</taxon>
        <taxon>Sar</taxon>
        <taxon>Alveolata</taxon>
        <taxon>Dinophyceae</taxon>
        <taxon>Suessiales</taxon>
        <taxon>Symbiodiniaceae</taxon>
        <taxon>Symbiodinium</taxon>
    </lineage>
</organism>
<sequence length="710" mass="77598">MRPTVPLIAEYLKRFYNSTLPASRKAPTGGTSSNGDDAEGSSAEGSASDCDGEEGDDAEAGGESEEVEDDMVVDAVPGGDLGVIPRTVPSESSSSVIVTPPPKGFLVAKKRGKHYFVKDRTYGYRCLNCDCASQDLAVLKGIQCEPPEGSEARVEATTDAELELEKLRDLEAEGYQLQELLKFEQQQLEEMMLQHEIYELERQLAQEEHELHEAKIRSLEDAAREASKRSLDAVFEPAAEKNAGHVDAAASARDAGHMDVAAAEARDAGHMDAAAAEARDAGHMDGGATEARDAGHMDRGATEARDAGHVDRGATEARDAKRPRIEQSNTVRVSAVAGPDCFDTVPYDMEDVGLQNEGSGEGHCLTSEVSGVSPTRDEDDDDDAESVEADATELEEDKALEEEEEEEAKPAASKEPKTAKASKDDAKPKAKAGCKNKASKPNSSKPGAAQADAKQLAKEAKSRKSVAYHKAFKEAKDQGKSEEECRAAAKQVLLLRWMTTLAFEEKYEFFELFSGEGKVTQLWHAEGLSTASFDKLYGDPMNFLQNQGFTIACWVVLNECPDACNLVGPDCSSWGLPARATSMRSKINPFGRMGLTWVSSNNCLVSRLVLFLLLVMARQCTWIIEQPHQSLLKTHPRWDWMCNQVVRVFEQRFWMMLHGAPSPKPTVVLSPMPTIAQLDRGPLTKAEKLKRNRLTTVRTIPEIYSIDNGQ</sequence>
<feature type="compositionally biased region" description="Acidic residues" evidence="2">
    <location>
        <begin position="50"/>
        <end position="70"/>
    </location>
</feature>
<keyword evidence="1" id="KW-0175">Coiled coil</keyword>
<evidence type="ECO:0000313" key="3">
    <source>
        <dbReference type="EMBL" id="CAE7653684.1"/>
    </source>
</evidence>
<reference evidence="3" key="1">
    <citation type="submission" date="2021-02" db="EMBL/GenBank/DDBJ databases">
        <authorList>
            <person name="Dougan E. K."/>
            <person name="Rhodes N."/>
            <person name="Thang M."/>
            <person name="Chan C."/>
        </authorList>
    </citation>
    <scope>NUCLEOTIDE SEQUENCE</scope>
</reference>